<dbReference type="AlphaFoldDB" id="A0A3Q8XLH2"/>
<dbReference type="PROSITE" id="PS51219">
    <property type="entry name" value="DPCK"/>
    <property type="match status" value="1"/>
</dbReference>
<dbReference type="GO" id="GO:0015937">
    <property type="term" value="P:coenzyme A biosynthetic process"/>
    <property type="evidence" value="ECO:0007669"/>
    <property type="project" value="UniProtKB-UniRule"/>
</dbReference>
<evidence type="ECO:0000313" key="7">
    <source>
        <dbReference type="EMBL" id="AZN70315.1"/>
    </source>
</evidence>
<dbReference type="EC" id="2.7.1.24" evidence="5 6"/>
<evidence type="ECO:0000256" key="4">
    <source>
        <dbReference type="ARBA" id="ARBA00022993"/>
    </source>
</evidence>
<comment type="catalytic activity">
    <reaction evidence="5">
        <text>3'-dephospho-CoA + ATP = ADP + CoA + H(+)</text>
        <dbReference type="Rhea" id="RHEA:18245"/>
        <dbReference type="ChEBI" id="CHEBI:15378"/>
        <dbReference type="ChEBI" id="CHEBI:30616"/>
        <dbReference type="ChEBI" id="CHEBI:57287"/>
        <dbReference type="ChEBI" id="CHEBI:57328"/>
        <dbReference type="ChEBI" id="CHEBI:456216"/>
        <dbReference type="EC" id="2.7.1.24"/>
    </reaction>
</comment>
<dbReference type="CDD" id="cd02022">
    <property type="entry name" value="DPCK"/>
    <property type="match status" value="1"/>
</dbReference>
<dbReference type="GO" id="GO:0004140">
    <property type="term" value="F:dephospho-CoA kinase activity"/>
    <property type="evidence" value="ECO:0007669"/>
    <property type="project" value="UniProtKB-UniRule"/>
</dbReference>
<keyword evidence="5 7" id="KW-0418">Kinase</keyword>
<dbReference type="GO" id="GO:0005524">
    <property type="term" value="F:ATP binding"/>
    <property type="evidence" value="ECO:0007669"/>
    <property type="project" value="UniProtKB-UniRule"/>
</dbReference>
<dbReference type="KEGG" id="abaw:D5400_02595"/>
<evidence type="ECO:0000256" key="2">
    <source>
        <dbReference type="ARBA" id="ARBA00022741"/>
    </source>
</evidence>
<keyword evidence="5 7" id="KW-0808">Transferase</keyword>
<dbReference type="NCBIfam" id="TIGR00152">
    <property type="entry name" value="dephospho-CoA kinase"/>
    <property type="match status" value="1"/>
</dbReference>
<dbReference type="UniPathway" id="UPA00241">
    <property type="reaction ID" value="UER00356"/>
</dbReference>
<dbReference type="Pfam" id="PF01121">
    <property type="entry name" value="CoaE"/>
    <property type="match status" value="1"/>
</dbReference>
<evidence type="ECO:0000256" key="3">
    <source>
        <dbReference type="ARBA" id="ARBA00022840"/>
    </source>
</evidence>
<comment type="similarity">
    <text evidence="1 5">Belongs to the CoaE family.</text>
</comment>
<dbReference type="Gene3D" id="3.40.50.300">
    <property type="entry name" value="P-loop containing nucleotide triphosphate hydrolases"/>
    <property type="match status" value="1"/>
</dbReference>
<evidence type="ECO:0000256" key="6">
    <source>
        <dbReference type="NCBIfam" id="TIGR00152"/>
    </source>
</evidence>
<feature type="binding site" evidence="5">
    <location>
        <begin position="11"/>
        <end position="16"/>
    </location>
    <ligand>
        <name>ATP</name>
        <dbReference type="ChEBI" id="CHEBI:30616"/>
    </ligand>
</feature>
<keyword evidence="2 5" id="KW-0547">Nucleotide-binding</keyword>
<proteinExistence type="inferred from homology"/>
<sequence length="197" mass="20989">MIKLGLTGSIGMGKSTTAAMFAARGVPVFDSDAVVHELYAGQAVPMLEAAFPGITSADGVIDRTVLAQKVLGNREALQKLEAIVHPLVRREREAFLSEQKAAGHSLVLLDVPLLFESGGDADVDRIAVVSCPEDVQKARVMARPGMTEEKFASILARQVPDAEKRARADFIIETGEGLAATEQRVEAIILELTGQPA</sequence>
<keyword evidence="5" id="KW-0963">Cytoplasm</keyword>
<dbReference type="OrthoDB" id="9812943at2"/>
<dbReference type="Proteomes" id="UP000268192">
    <property type="component" value="Chromosome"/>
</dbReference>
<gene>
    <name evidence="5" type="primary">coaE</name>
    <name evidence="7" type="ORF">D5400_02595</name>
</gene>
<dbReference type="SUPFAM" id="SSF52540">
    <property type="entry name" value="P-loop containing nucleoside triphosphate hydrolases"/>
    <property type="match status" value="1"/>
</dbReference>
<dbReference type="EMBL" id="CP032509">
    <property type="protein sequence ID" value="AZN70315.1"/>
    <property type="molecule type" value="Genomic_DNA"/>
</dbReference>
<accession>A0A3Q8XLH2</accession>
<comment type="function">
    <text evidence="5">Catalyzes the phosphorylation of the 3'-hydroxyl group of dephosphocoenzyme A to form coenzyme A.</text>
</comment>
<evidence type="ECO:0000256" key="1">
    <source>
        <dbReference type="ARBA" id="ARBA00009018"/>
    </source>
</evidence>
<dbReference type="PANTHER" id="PTHR10695">
    <property type="entry name" value="DEPHOSPHO-COA KINASE-RELATED"/>
    <property type="match status" value="1"/>
</dbReference>
<evidence type="ECO:0000256" key="5">
    <source>
        <dbReference type="HAMAP-Rule" id="MF_00376"/>
    </source>
</evidence>
<evidence type="ECO:0000313" key="8">
    <source>
        <dbReference type="Proteomes" id="UP000268192"/>
    </source>
</evidence>
<comment type="pathway">
    <text evidence="5">Cofactor biosynthesis; coenzyme A biosynthesis; CoA from (R)-pantothenate: step 5/5.</text>
</comment>
<organism evidence="7 8">
    <name type="scientific">Georhizobium profundi</name>
    <dbReference type="NCBI Taxonomy" id="2341112"/>
    <lineage>
        <taxon>Bacteria</taxon>
        <taxon>Pseudomonadati</taxon>
        <taxon>Pseudomonadota</taxon>
        <taxon>Alphaproteobacteria</taxon>
        <taxon>Hyphomicrobiales</taxon>
        <taxon>Rhizobiaceae</taxon>
        <taxon>Georhizobium</taxon>
    </lineage>
</organism>
<comment type="subcellular location">
    <subcellularLocation>
        <location evidence="5">Cytoplasm</location>
    </subcellularLocation>
</comment>
<keyword evidence="4 5" id="KW-0173">Coenzyme A biosynthesis</keyword>
<dbReference type="HAMAP" id="MF_00376">
    <property type="entry name" value="Dephospho_CoA_kinase"/>
    <property type="match status" value="1"/>
</dbReference>
<reference evidence="7 8" key="1">
    <citation type="submission" date="2018-09" db="EMBL/GenBank/DDBJ databases">
        <title>Marinorhizobium profundi gen. nov., sp. nov., isolated from a deep-sea sediment sample from the New Britain Trench and proposal of Marinorhizobiaceae fam. nov. in the order Rhizobiales of the class Alphaproteobacteria.</title>
        <authorList>
            <person name="Cao J."/>
        </authorList>
    </citation>
    <scope>NUCLEOTIDE SEQUENCE [LARGE SCALE GENOMIC DNA]</scope>
    <source>
        <strain evidence="7 8">WS11</strain>
    </source>
</reference>
<dbReference type="RefSeq" id="WP_126007376.1">
    <property type="nucleotide sequence ID" value="NZ_CP032509.1"/>
</dbReference>
<keyword evidence="3 5" id="KW-0067">ATP-binding</keyword>
<name>A0A3Q8XLH2_9HYPH</name>
<protein>
    <recommendedName>
        <fullName evidence="5 6">Dephospho-CoA kinase</fullName>
        <ecNumber evidence="5 6">2.7.1.24</ecNumber>
    </recommendedName>
    <alternativeName>
        <fullName evidence="5">Dephosphocoenzyme A kinase</fullName>
    </alternativeName>
</protein>
<dbReference type="PANTHER" id="PTHR10695:SF46">
    <property type="entry name" value="BIFUNCTIONAL COENZYME A SYNTHASE-RELATED"/>
    <property type="match status" value="1"/>
</dbReference>
<dbReference type="InterPro" id="IPR001977">
    <property type="entry name" value="Depp_CoAkinase"/>
</dbReference>
<dbReference type="GO" id="GO:0005737">
    <property type="term" value="C:cytoplasm"/>
    <property type="evidence" value="ECO:0007669"/>
    <property type="project" value="UniProtKB-SubCell"/>
</dbReference>
<dbReference type="InterPro" id="IPR027417">
    <property type="entry name" value="P-loop_NTPase"/>
</dbReference>
<keyword evidence="8" id="KW-1185">Reference proteome</keyword>